<dbReference type="GO" id="GO:0030170">
    <property type="term" value="F:pyridoxal phosphate binding"/>
    <property type="evidence" value="ECO:0007669"/>
    <property type="project" value="TreeGrafter"/>
</dbReference>
<dbReference type="OrthoDB" id="9761189at2"/>
<dbReference type="AlphaFoldDB" id="B2KDG6"/>
<dbReference type="Pfam" id="PF03711">
    <property type="entry name" value="OKR_DC_1_C"/>
    <property type="match status" value="1"/>
</dbReference>
<evidence type="ECO:0000313" key="8">
    <source>
        <dbReference type="EMBL" id="ACC98562.1"/>
    </source>
</evidence>
<dbReference type="GO" id="GO:0008792">
    <property type="term" value="F:arginine decarboxylase activity"/>
    <property type="evidence" value="ECO:0007669"/>
    <property type="project" value="TreeGrafter"/>
</dbReference>
<feature type="domain" description="Orn/Lys/Arg decarboxylase C-terminal" evidence="7">
    <location>
        <begin position="474"/>
        <end position="601"/>
    </location>
</feature>
<comment type="similarity">
    <text evidence="1">Belongs to the Orn/Lys/Arg decarboxylase class-I family.</text>
</comment>
<dbReference type="InterPro" id="IPR011193">
    <property type="entry name" value="Orn/lys/arg_de-COase"/>
</dbReference>
<keyword evidence="4 8" id="KW-0456">Lyase</keyword>
<dbReference type="STRING" id="445932.Emin_1009"/>
<accession>B2KDG6</accession>
<dbReference type="GO" id="GO:0008923">
    <property type="term" value="F:lysine decarboxylase activity"/>
    <property type="evidence" value="ECO:0007669"/>
    <property type="project" value="UniProtKB-EC"/>
</dbReference>
<dbReference type="InterPro" id="IPR036633">
    <property type="entry name" value="Prn/Lys/Arg_de-COase_C_sf"/>
</dbReference>
<proteinExistence type="inferred from homology"/>
<name>B2KDG6_ELUMP</name>
<dbReference type="InterPro" id="IPR015421">
    <property type="entry name" value="PyrdxlP-dep_Trfase_major"/>
</dbReference>
<evidence type="ECO:0000256" key="2">
    <source>
        <dbReference type="ARBA" id="ARBA00022793"/>
    </source>
</evidence>
<evidence type="ECO:0000259" key="6">
    <source>
        <dbReference type="Pfam" id="PF01276"/>
    </source>
</evidence>
<organism evidence="8 9">
    <name type="scientific">Elusimicrobium minutum (strain Pei191)</name>
    <dbReference type="NCBI Taxonomy" id="445932"/>
    <lineage>
        <taxon>Bacteria</taxon>
        <taxon>Pseudomonadati</taxon>
        <taxon>Elusimicrobiota</taxon>
        <taxon>Elusimicrobia</taxon>
        <taxon>Elusimicrobiales</taxon>
        <taxon>Elusimicrobiaceae</taxon>
        <taxon>Elusimicrobium</taxon>
    </lineage>
</organism>
<dbReference type="Proteomes" id="UP000001029">
    <property type="component" value="Chromosome"/>
</dbReference>
<dbReference type="PANTHER" id="PTHR45229:SF3">
    <property type="entry name" value="BIODEGRADATIVE ARGININE DECARBOXYLASE"/>
    <property type="match status" value="1"/>
</dbReference>
<dbReference type="InterPro" id="IPR015422">
    <property type="entry name" value="PyrdxlP-dep_Trfase_small"/>
</dbReference>
<sequence>MDSDKKKEAAPFFKALKNFALTKADMWSTPGHGGGQGLKSSVLGREFYEFFGKNIFRADISSSVPSLGTILDHEGAAEDAEKNAAEIFGADTTFFVLNGTSTANKVVFFATCAPGDIVLVGRNCHKSIMHSIILNEVTPIYLKPAKNSYGLIGPVPQSEFTHEAIKQKIKESPIVTNKRIRKVQLTVLTNSTYDGLIYDVDKIKEKMSALTHFLHFDEAWYAYGHFHPFYANRYAMSPYQKKRGVKRPPVFATQSTHKLLWAFSQGSMLHYKMGTNKFELDVQGLKEANLFHASTSPFYPLFASIDISAAIMDSDGEKLMGKALDEAIKFRKEIINRYKKHKKADSWYFELWQQEMKLKHVNKDPKNWIIDGSEPWHGFEGLEKENVLLDPLKVTLLTPGIEENGEMQPFGIPASIVSKFLNTRKIIPEKTGFYNILFLFAPGVGEQKEERLVKALDEFKTLYDRNEPISGIFPELINDYPHIYTPEMGLKDLANKVHDFLYINQIFEIIPKMYNDLPEQVMAPHKAYYGLVDSKAEYLSLDEIAGRVAVFMILPYPPGIPLIMPGERFPQSGGILDFLRMSERFDNMFPGFSTEFHGVKKIENEDGKIEYRISCLKRSKKEAAAQ</sequence>
<dbReference type="SUPFAM" id="SSF55904">
    <property type="entry name" value="Ornithine decarboxylase C-terminal domain"/>
    <property type="match status" value="1"/>
</dbReference>
<dbReference type="GO" id="GO:0005829">
    <property type="term" value="C:cytosol"/>
    <property type="evidence" value="ECO:0007669"/>
    <property type="project" value="TreeGrafter"/>
</dbReference>
<dbReference type="InterPro" id="IPR000310">
    <property type="entry name" value="Orn/Lys/Arg_deCO2ase_major_dom"/>
</dbReference>
<dbReference type="RefSeq" id="WP_012415177.1">
    <property type="nucleotide sequence ID" value="NC_010644.1"/>
</dbReference>
<keyword evidence="3 5" id="KW-0663">Pyridoxal phosphate</keyword>
<evidence type="ECO:0000313" key="9">
    <source>
        <dbReference type="Proteomes" id="UP000001029"/>
    </source>
</evidence>
<dbReference type="Gene3D" id="3.40.640.10">
    <property type="entry name" value="Type I PLP-dependent aspartate aminotransferase-like (Major domain)"/>
    <property type="match status" value="1"/>
</dbReference>
<protein>
    <submittedName>
        <fullName evidence="8">Lysine decarboxylase</fullName>
        <ecNumber evidence="8">4.1.1.18</ecNumber>
    </submittedName>
</protein>
<reference evidence="8 9" key="1">
    <citation type="journal article" date="2009" name="Appl. Environ. Microbiol.">
        <title>Genomic analysis of 'Elusimicrobium minutum,' the first cultivated representative of the phylum 'Elusimicrobia' (formerly termite group 1).</title>
        <authorList>
            <person name="Herlemann D.P.R."/>
            <person name="Geissinger O."/>
            <person name="Ikeda-Ohtsubo W."/>
            <person name="Kunin V."/>
            <person name="Sun H."/>
            <person name="Lapidus A."/>
            <person name="Hugenholtz P."/>
            <person name="Brune A."/>
        </authorList>
    </citation>
    <scope>NUCLEOTIDE SEQUENCE [LARGE SCALE GENOMIC DNA]</scope>
    <source>
        <strain evidence="8 9">Pei191</strain>
    </source>
</reference>
<feature type="modified residue" description="N6-(pyridoxal phosphate)lysine" evidence="5">
    <location>
        <position position="258"/>
    </location>
</feature>
<evidence type="ECO:0000256" key="3">
    <source>
        <dbReference type="ARBA" id="ARBA00022898"/>
    </source>
</evidence>
<dbReference type="HOGENOM" id="CLU_014292_3_0_0"/>
<feature type="domain" description="Orn/Lys/Arg decarboxylases family 1 pyridoxal-P attachment site" evidence="6">
    <location>
        <begin position="11"/>
        <end position="447"/>
    </location>
</feature>
<dbReference type="KEGG" id="emi:Emin_1009"/>
<evidence type="ECO:0000259" key="7">
    <source>
        <dbReference type="Pfam" id="PF03711"/>
    </source>
</evidence>
<dbReference type="EMBL" id="CP001055">
    <property type="protein sequence ID" value="ACC98562.1"/>
    <property type="molecule type" value="Genomic_DNA"/>
</dbReference>
<dbReference type="InterPro" id="IPR015424">
    <property type="entry name" value="PyrdxlP-dep_Trfase"/>
</dbReference>
<keyword evidence="2" id="KW-0210">Decarboxylase</keyword>
<keyword evidence="9" id="KW-1185">Reference proteome</keyword>
<evidence type="ECO:0000256" key="5">
    <source>
        <dbReference type="PIRSR" id="PIRSR009393-1"/>
    </source>
</evidence>
<evidence type="ECO:0000256" key="1">
    <source>
        <dbReference type="ARBA" id="ARBA00010671"/>
    </source>
</evidence>
<dbReference type="GO" id="GO:0006527">
    <property type="term" value="P:L-arginine catabolic process"/>
    <property type="evidence" value="ECO:0007669"/>
    <property type="project" value="TreeGrafter"/>
</dbReference>
<dbReference type="Gene3D" id="3.90.100.10">
    <property type="entry name" value="Orn/Lys/Arg decarboxylase, C-terminal domain"/>
    <property type="match status" value="1"/>
</dbReference>
<dbReference type="EC" id="4.1.1.18" evidence="8"/>
<dbReference type="PANTHER" id="PTHR45229">
    <property type="entry name" value="CONSTITUTIVE ORNITHINE DECARBOXYLASE"/>
    <property type="match status" value="1"/>
</dbReference>
<dbReference type="PIRSF" id="PIRSF009393">
    <property type="entry name" value="Orn_decarb"/>
    <property type="match status" value="1"/>
</dbReference>
<dbReference type="SUPFAM" id="SSF53383">
    <property type="entry name" value="PLP-dependent transferases"/>
    <property type="match status" value="1"/>
</dbReference>
<dbReference type="Pfam" id="PF01276">
    <property type="entry name" value="OKR_DC_1"/>
    <property type="match status" value="1"/>
</dbReference>
<dbReference type="Gene3D" id="3.90.1150.10">
    <property type="entry name" value="Aspartate Aminotransferase, domain 1"/>
    <property type="match status" value="1"/>
</dbReference>
<dbReference type="InterPro" id="IPR008286">
    <property type="entry name" value="Prn/Lys/Arg_de-COase_C"/>
</dbReference>
<evidence type="ECO:0000256" key="4">
    <source>
        <dbReference type="ARBA" id="ARBA00023239"/>
    </source>
</evidence>
<gene>
    <name evidence="8" type="ordered locus">Emin_1009</name>
</gene>